<feature type="domain" description="AMP-dependent synthetase/ligase" evidence="1">
    <location>
        <begin position="21"/>
        <end position="125"/>
    </location>
</feature>
<dbReference type="GO" id="GO:0010143">
    <property type="term" value="P:cutin biosynthetic process"/>
    <property type="evidence" value="ECO:0007669"/>
    <property type="project" value="TreeGrafter"/>
</dbReference>
<evidence type="ECO:0000313" key="2">
    <source>
        <dbReference type="EMBL" id="CAD6253603.1"/>
    </source>
</evidence>
<dbReference type="SUPFAM" id="SSF56801">
    <property type="entry name" value="Acetyl-CoA synthetase-like"/>
    <property type="match status" value="1"/>
</dbReference>
<dbReference type="AlphaFoldDB" id="A0A811QBU0"/>
<dbReference type="GO" id="GO:0005783">
    <property type="term" value="C:endoplasmic reticulum"/>
    <property type="evidence" value="ECO:0007669"/>
    <property type="project" value="TreeGrafter"/>
</dbReference>
<comment type="caution">
    <text evidence="2">The sequence shown here is derived from an EMBL/GenBank/DDBJ whole genome shotgun (WGS) entry which is preliminary data.</text>
</comment>
<sequence length="141" mass="15606">MEYIFYYGAVKKYPTNRMLGRRQVTDGKAGEYVWQTYEEVYQKVMRIGSAIRSLGVEPGAHCGIYGSNCPEWVMAMQACNSQGICYVPLNDTLGANAVDFIMDHAEISIALVQESKIKSILAVVPKCTAHLRGLPTANLPI</sequence>
<dbReference type="PANTHER" id="PTHR43272">
    <property type="entry name" value="LONG-CHAIN-FATTY-ACID--COA LIGASE"/>
    <property type="match status" value="1"/>
</dbReference>
<dbReference type="OrthoDB" id="1673747at2759"/>
<evidence type="ECO:0000313" key="3">
    <source>
        <dbReference type="Proteomes" id="UP000604825"/>
    </source>
</evidence>
<dbReference type="InterPro" id="IPR000873">
    <property type="entry name" value="AMP-dep_synth/lig_dom"/>
</dbReference>
<keyword evidence="3" id="KW-1185">Reference proteome</keyword>
<evidence type="ECO:0000259" key="1">
    <source>
        <dbReference type="Pfam" id="PF00501"/>
    </source>
</evidence>
<dbReference type="Proteomes" id="UP000604825">
    <property type="component" value="Unassembled WGS sequence"/>
</dbReference>
<name>A0A811QBU0_9POAL</name>
<dbReference type="InterPro" id="IPR042099">
    <property type="entry name" value="ANL_N_sf"/>
</dbReference>
<proteinExistence type="predicted"/>
<organism evidence="2 3">
    <name type="scientific">Miscanthus lutarioriparius</name>
    <dbReference type="NCBI Taxonomy" id="422564"/>
    <lineage>
        <taxon>Eukaryota</taxon>
        <taxon>Viridiplantae</taxon>
        <taxon>Streptophyta</taxon>
        <taxon>Embryophyta</taxon>
        <taxon>Tracheophyta</taxon>
        <taxon>Spermatophyta</taxon>
        <taxon>Magnoliopsida</taxon>
        <taxon>Liliopsida</taxon>
        <taxon>Poales</taxon>
        <taxon>Poaceae</taxon>
        <taxon>PACMAD clade</taxon>
        <taxon>Panicoideae</taxon>
        <taxon>Andropogonodae</taxon>
        <taxon>Andropogoneae</taxon>
        <taxon>Saccharinae</taxon>
        <taxon>Miscanthus</taxon>
    </lineage>
</organism>
<accession>A0A811QBU0</accession>
<protein>
    <recommendedName>
        <fullName evidence="1">AMP-dependent synthetase/ligase domain-containing protein</fullName>
    </recommendedName>
</protein>
<dbReference type="GO" id="GO:0010025">
    <property type="term" value="P:wax biosynthetic process"/>
    <property type="evidence" value="ECO:0007669"/>
    <property type="project" value="TreeGrafter"/>
</dbReference>
<gene>
    <name evidence="2" type="ORF">NCGR_LOCUS37227</name>
</gene>
<reference evidence="2" key="1">
    <citation type="submission" date="2020-10" db="EMBL/GenBank/DDBJ databases">
        <authorList>
            <person name="Han B."/>
            <person name="Lu T."/>
            <person name="Zhao Q."/>
            <person name="Huang X."/>
            <person name="Zhao Y."/>
        </authorList>
    </citation>
    <scope>NUCLEOTIDE SEQUENCE</scope>
</reference>
<dbReference type="GO" id="GO:0004467">
    <property type="term" value="F:long-chain fatty acid-CoA ligase activity"/>
    <property type="evidence" value="ECO:0007669"/>
    <property type="project" value="TreeGrafter"/>
</dbReference>
<dbReference type="EMBL" id="CAJGYO010000009">
    <property type="protein sequence ID" value="CAD6253603.1"/>
    <property type="molecule type" value="Genomic_DNA"/>
</dbReference>
<dbReference type="PANTHER" id="PTHR43272:SF4">
    <property type="entry name" value="LONG CHAIN ACYL-COA SYNTHETASE 2"/>
    <property type="match status" value="1"/>
</dbReference>
<dbReference type="Gene3D" id="3.40.50.12780">
    <property type="entry name" value="N-terminal domain of ligase-like"/>
    <property type="match status" value="1"/>
</dbReference>
<dbReference type="Pfam" id="PF00501">
    <property type="entry name" value="AMP-binding"/>
    <property type="match status" value="1"/>
</dbReference>
<dbReference type="GO" id="GO:0016020">
    <property type="term" value="C:membrane"/>
    <property type="evidence" value="ECO:0007669"/>
    <property type="project" value="TreeGrafter"/>
</dbReference>